<sequence length="140" mass="14093">MSVQRTFLAAACGGSALAIVAALCMTVSILTDINSFYDVVITDMGEFKGYADDAWKQMVRTTGGDRHPFTVTLARARRDYQAPPNGVEAGPESGVEAALSDSGPEGGVAGAPGSRSKSEPGPAGPAGPPGPAGPNGEVGE</sequence>
<dbReference type="OrthoDB" id="5876675at2759"/>
<dbReference type="EMBL" id="UZAH01026856">
    <property type="protein sequence ID" value="VDO86109.1"/>
    <property type="molecule type" value="Genomic_DNA"/>
</dbReference>
<accession>A0A183FS43</accession>
<dbReference type="InterPro" id="IPR002486">
    <property type="entry name" value="Col_cuticle_N"/>
</dbReference>
<evidence type="ECO:0000256" key="2">
    <source>
        <dbReference type="SAM" id="MobiDB-lite"/>
    </source>
</evidence>
<dbReference type="AlphaFoldDB" id="A0A183FS43"/>
<dbReference type="Proteomes" id="UP000050761">
    <property type="component" value="Unassembled WGS sequence"/>
</dbReference>
<dbReference type="GO" id="GO:0042302">
    <property type="term" value="F:structural constituent of cuticle"/>
    <property type="evidence" value="ECO:0007669"/>
    <property type="project" value="InterPro"/>
</dbReference>
<feature type="domain" description="Nematode cuticle collagen N-terminal" evidence="3">
    <location>
        <begin position="8"/>
        <end position="58"/>
    </location>
</feature>
<keyword evidence="5" id="KW-1185">Reference proteome</keyword>
<organism evidence="5 6">
    <name type="scientific">Heligmosomoides polygyrus</name>
    <name type="common">Parasitic roundworm</name>
    <dbReference type="NCBI Taxonomy" id="6339"/>
    <lineage>
        <taxon>Eukaryota</taxon>
        <taxon>Metazoa</taxon>
        <taxon>Ecdysozoa</taxon>
        <taxon>Nematoda</taxon>
        <taxon>Chromadorea</taxon>
        <taxon>Rhabditida</taxon>
        <taxon>Rhabditina</taxon>
        <taxon>Rhabditomorpha</taxon>
        <taxon>Strongyloidea</taxon>
        <taxon>Heligmosomidae</taxon>
        <taxon>Heligmosomoides</taxon>
    </lineage>
</organism>
<dbReference type="SMART" id="SM01088">
    <property type="entry name" value="Col_cuticle_N"/>
    <property type="match status" value="1"/>
</dbReference>
<evidence type="ECO:0000313" key="6">
    <source>
        <dbReference type="WBParaSite" id="HPBE_0001071901-mRNA-1"/>
    </source>
</evidence>
<feature type="compositionally biased region" description="Pro residues" evidence="2">
    <location>
        <begin position="122"/>
        <end position="132"/>
    </location>
</feature>
<evidence type="ECO:0000313" key="5">
    <source>
        <dbReference type="Proteomes" id="UP000050761"/>
    </source>
</evidence>
<evidence type="ECO:0000256" key="1">
    <source>
        <dbReference type="ARBA" id="ARBA00022737"/>
    </source>
</evidence>
<accession>A0A3P7Z7G9</accession>
<evidence type="ECO:0000259" key="3">
    <source>
        <dbReference type="SMART" id="SM01088"/>
    </source>
</evidence>
<reference evidence="6" key="2">
    <citation type="submission" date="2019-09" db="UniProtKB">
        <authorList>
            <consortium name="WormBaseParasite"/>
        </authorList>
    </citation>
    <scope>IDENTIFICATION</scope>
</reference>
<gene>
    <name evidence="4" type="ORF">HPBE_LOCUS10720</name>
</gene>
<dbReference type="Pfam" id="PF01484">
    <property type="entry name" value="Col_cuticle_N"/>
    <property type="match status" value="1"/>
</dbReference>
<evidence type="ECO:0000313" key="4">
    <source>
        <dbReference type="EMBL" id="VDO86109.1"/>
    </source>
</evidence>
<feature type="region of interest" description="Disordered" evidence="2">
    <location>
        <begin position="75"/>
        <end position="140"/>
    </location>
</feature>
<proteinExistence type="predicted"/>
<dbReference type="WBParaSite" id="HPBE_0001071901-mRNA-1">
    <property type="protein sequence ID" value="HPBE_0001071901-mRNA-1"/>
    <property type="gene ID" value="HPBE_0001071901"/>
</dbReference>
<reference evidence="4 5" key="1">
    <citation type="submission" date="2018-11" db="EMBL/GenBank/DDBJ databases">
        <authorList>
            <consortium name="Pathogen Informatics"/>
        </authorList>
    </citation>
    <scope>NUCLEOTIDE SEQUENCE [LARGE SCALE GENOMIC DNA]</scope>
</reference>
<protein>
    <submittedName>
        <fullName evidence="6">Col_cuticle_N domain-containing protein</fullName>
    </submittedName>
</protein>
<name>A0A183FS43_HELPZ</name>
<keyword evidence="1" id="KW-0677">Repeat</keyword>